<name>A0A7U2I0U6_PHANO</name>
<organism evidence="2 3">
    <name type="scientific">Phaeosphaeria nodorum (strain SN15 / ATCC MYA-4574 / FGSC 10173)</name>
    <name type="common">Glume blotch fungus</name>
    <name type="synonym">Parastagonospora nodorum</name>
    <dbReference type="NCBI Taxonomy" id="321614"/>
    <lineage>
        <taxon>Eukaryota</taxon>
        <taxon>Fungi</taxon>
        <taxon>Dikarya</taxon>
        <taxon>Ascomycota</taxon>
        <taxon>Pezizomycotina</taxon>
        <taxon>Dothideomycetes</taxon>
        <taxon>Pleosporomycetidae</taxon>
        <taxon>Pleosporales</taxon>
        <taxon>Pleosporineae</taxon>
        <taxon>Phaeosphaeriaceae</taxon>
        <taxon>Parastagonospora</taxon>
    </lineage>
</organism>
<dbReference type="OMA" id="MSAFHET"/>
<dbReference type="AlphaFoldDB" id="A0A7U2I0U6"/>
<keyword evidence="3" id="KW-1185">Reference proteome</keyword>
<accession>A0A7U2I0U6</accession>
<feature type="compositionally biased region" description="Low complexity" evidence="1">
    <location>
        <begin position="185"/>
        <end position="197"/>
    </location>
</feature>
<dbReference type="Proteomes" id="UP000663193">
    <property type="component" value="Chromosome 7"/>
</dbReference>
<feature type="region of interest" description="Disordered" evidence="1">
    <location>
        <begin position="171"/>
        <end position="217"/>
    </location>
</feature>
<evidence type="ECO:0000256" key="1">
    <source>
        <dbReference type="SAM" id="MobiDB-lite"/>
    </source>
</evidence>
<feature type="compositionally biased region" description="Polar residues" evidence="1">
    <location>
        <begin position="349"/>
        <end position="359"/>
    </location>
</feature>
<dbReference type="EMBL" id="CP069029">
    <property type="protein sequence ID" value="QRC97738.1"/>
    <property type="molecule type" value="Genomic_DNA"/>
</dbReference>
<feature type="compositionally biased region" description="Polar residues" evidence="1">
    <location>
        <begin position="329"/>
        <end position="342"/>
    </location>
</feature>
<evidence type="ECO:0000313" key="2">
    <source>
        <dbReference type="EMBL" id="QRC97738.1"/>
    </source>
</evidence>
<reference evidence="3" key="1">
    <citation type="journal article" date="2021" name="BMC Genomics">
        <title>Chromosome-level genome assembly and manually-curated proteome of model necrotroph Parastagonospora nodorum Sn15 reveals a genome-wide trove of candidate effector homologs, and redundancy of virulence-related functions within an accessory chromosome.</title>
        <authorList>
            <person name="Bertazzoni S."/>
            <person name="Jones D.A.B."/>
            <person name="Phan H.T."/>
            <person name="Tan K.-C."/>
            <person name="Hane J.K."/>
        </authorList>
    </citation>
    <scope>NUCLEOTIDE SEQUENCE [LARGE SCALE GENOMIC DNA]</scope>
    <source>
        <strain evidence="3">SN15 / ATCC MYA-4574 / FGSC 10173)</strain>
    </source>
</reference>
<proteinExistence type="predicted"/>
<sequence length="463" mass="53214">MPGYFPSERATGICPRDIHSPDACVSGAASSESRRTMTGYFPEQGFQPVYRPDTDAIQDTRRNNFQRVQQSTAQNVFQPERRAQESVATRGIASNALEHYTPNINSAVGQHSERRSFDDRLHCATDQMAPRFPSQPDLINNTFTQHETDPARRYHSWKDHGLSESIGSAFPLQHYAGPDPMANTSLQRQLPSSSLSSTEPDQYSSSQPNEEMRPHYPGDIPYDFDATGVPKEVFDQYMYAFTYAAGGARDEVWAEFRQMSAFHETAQVTKAKDRMWKHAYELFIPLMRQMKQEKSVKEIQQCVYETYKVRLNYNKLTQMINRPMDKSPRTSFNAPSPSSSYHTPDFRTQPESNNYKGTSQLEERMKAVRSQFNSFKEKTKTRIQALLHEIASLRRELDAEREKARKLEEHNEWMADEKYDLEAQLTDIHMFEKPGSKRSRSGSGSSISRNSSMRSTQSRMSSR</sequence>
<dbReference type="Gene3D" id="1.20.58.130">
    <property type="match status" value="1"/>
</dbReference>
<evidence type="ECO:0000313" key="3">
    <source>
        <dbReference type="Proteomes" id="UP000663193"/>
    </source>
</evidence>
<protein>
    <submittedName>
        <fullName evidence="2">Uncharacterized protein</fullName>
    </submittedName>
</protein>
<gene>
    <name evidence="2" type="ORF">JI435_084990</name>
</gene>
<dbReference type="VEuPathDB" id="FungiDB:JI435_084990"/>
<feature type="compositionally biased region" description="Polar residues" evidence="1">
    <location>
        <begin position="198"/>
        <end position="209"/>
    </location>
</feature>
<feature type="region of interest" description="Disordered" evidence="1">
    <location>
        <begin position="322"/>
        <end position="359"/>
    </location>
</feature>
<feature type="region of interest" description="Disordered" evidence="1">
    <location>
        <begin position="429"/>
        <end position="463"/>
    </location>
</feature>
<feature type="compositionally biased region" description="Low complexity" evidence="1">
    <location>
        <begin position="441"/>
        <end position="463"/>
    </location>
</feature>